<dbReference type="NCBIfam" id="TIGR01524">
    <property type="entry name" value="ATPase-IIIB_Mg"/>
    <property type="match status" value="1"/>
</dbReference>
<keyword evidence="12" id="KW-0460">Magnesium</keyword>
<evidence type="ECO:0000256" key="17">
    <source>
        <dbReference type="ARBA" id="ARBA00047295"/>
    </source>
</evidence>
<dbReference type="InterPro" id="IPR023298">
    <property type="entry name" value="ATPase_P-typ_TM_dom_sf"/>
</dbReference>
<dbReference type="InterPro" id="IPR023214">
    <property type="entry name" value="HAD_sf"/>
</dbReference>
<dbReference type="Pfam" id="PF00122">
    <property type="entry name" value="E1-E2_ATPase"/>
    <property type="match status" value="1"/>
</dbReference>
<feature type="transmembrane region" description="Helical" evidence="18">
    <location>
        <begin position="854"/>
        <end position="872"/>
    </location>
</feature>
<dbReference type="InterPro" id="IPR006068">
    <property type="entry name" value="ATPase_P-typ_cation-transptr_C"/>
</dbReference>
<evidence type="ECO:0000256" key="6">
    <source>
        <dbReference type="ARBA" id="ARBA00022475"/>
    </source>
</evidence>
<dbReference type="Gene3D" id="3.40.1110.10">
    <property type="entry name" value="Calcium-transporting ATPase, cytoplasmic domain N"/>
    <property type="match status" value="1"/>
</dbReference>
<evidence type="ECO:0000256" key="16">
    <source>
        <dbReference type="ARBA" id="ARBA00029806"/>
    </source>
</evidence>
<dbReference type="EMBL" id="JASJQH010007133">
    <property type="protein sequence ID" value="KAK9717570.1"/>
    <property type="molecule type" value="Genomic_DNA"/>
</dbReference>
<dbReference type="EC" id="7.2.2.14" evidence="4"/>
<organism evidence="22 23">
    <name type="scientific">Basidiobolus ranarum</name>
    <dbReference type="NCBI Taxonomy" id="34480"/>
    <lineage>
        <taxon>Eukaryota</taxon>
        <taxon>Fungi</taxon>
        <taxon>Fungi incertae sedis</taxon>
        <taxon>Zoopagomycota</taxon>
        <taxon>Entomophthoromycotina</taxon>
        <taxon>Basidiobolomycetes</taxon>
        <taxon>Basidiobolales</taxon>
        <taxon>Basidiobolaceae</taxon>
        <taxon>Basidiobolus</taxon>
    </lineage>
</organism>
<dbReference type="InterPro" id="IPR036412">
    <property type="entry name" value="HAD-like_sf"/>
</dbReference>
<evidence type="ECO:0000256" key="12">
    <source>
        <dbReference type="ARBA" id="ARBA00022842"/>
    </source>
</evidence>
<comment type="catalytic activity">
    <reaction evidence="17">
        <text>Mg(2+)(out) + ATP + H2O = Mg(2+)(in) + ADP + phosphate + H(+)</text>
        <dbReference type="Rhea" id="RHEA:10260"/>
        <dbReference type="ChEBI" id="CHEBI:15377"/>
        <dbReference type="ChEBI" id="CHEBI:15378"/>
        <dbReference type="ChEBI" id="CHEBI:18420"/>
        <dbReference type="ChEBI" id="CHEBI:30616"/>
        <dbReference type="ChEBI" id="CHEBI:43474"/>
        <dbReference type="ChEBI" id="CHEBI:456216"/>
        <dbReference type="EC" id="7.2.2.14"/>
    </reaction>
</comment>
<feature type="domain" description="Cation-transporting P-type ATPase N-terminal" evidence="21">
    <location>
        <begin position="33"/>
        <end position="81"/>
    </location>
</feature>
<feature type="transmembrane region" description="Helical" evidence="18">
    <location>
        <begin position="72"/>
        <end position="103"/>
    </location>
</feature>
<dbReference type="Pfam" id="PF00689">
    <property type="entry name" value="Cation_ATPase_C"/>
    <property type="match status" value="1"/>
</dbReference>
<keyword evidence="8" id="KW-0597">Phosphoprotein</keyword>
<comment type="function">
    <text evidence="1">Mediates magnesium influx to the cytosol.</text>
</comment>
<evidence type="ECO:0000256" key="18">
    <source>
        <dbReference type="SAM" id="Phobius"/>
    </source>
</evidence>
<dbReference type="InterPro" id="IPR004014">
    <property type="entry name" value="ATPase_P-typ_cation-transptr_N"/>
</dbReference>
<dbReference type="InterPro" id="IPR001757">
    <property type="entry name" value="P_typ_ATPase"/>
</dbReference>
<dbReference type="Pfam" id="PF13246">
    <property type="entry name" value="Cation_ATPase"/>
    <property type="match status" value="1"/>
</dbReference>
<dbReference type="InterPro" id="IPR018303">
    <property type="entry name" value="ATPase_P-typ_P_site"/>
</dbReference>
<dbReference type="InterPro" id="IPR023299">
    <property type="entry name" value="ATPase_P-typ_cyto_dom_N"/>
</dbReference>
<sequence>MQNTKNEKFLIPEVYTVNDPMIGVVDGYSVQPLSFQEIADLRKQFGNNTIVANKPVQWYTIVFHATVHPFNILLMILGIFSGATGSIDTTIIMIVMIVISVILRTVQEFKSEVEAQGLKKMVSNNCSVLRKYASPDTRDPFPDDVSRVERGDIAEYELPFEDIVPGDWIKLRAGDLIPADLQLITSKDLFISQASLTGEAMPVEKSASGMVMEATNSTTSDTGDVQISLQEEYGLNRPDMCFMGTSVVSGAATGVVKTTGSNTVFGAMAKQLSAKRPINAFQKGIRRISFMFIGLMIVMVPIVFVISGLTSHNWLQAALFAASVAVGLTPEMLPMIVNANLARGALALAKQKCIVKKLDSIINLGGIDILCTDKTGTLTEDKVSLVRHLSFGGESSFLPLELAFLNSHFQTGLKNLLDVAVMNFFHEHHTISLDQYFKVDEIPFDFVRRKMSVVIRDQSKMENILVTKGAVDEMLASCSKIFLGDKSALDFNGTSLVLPTDGIVDLTEEYRAKLQKLNNELNEDGLRVIAVAYRHLDSDHKDLTVAHESNMIFAGYIAFLDPPKQSTAQAVRELRENGVTVKVLTGDAAAVCLKVCNEIQLPVNSVVTTSDLVGLDDEEFSAIVEKGTIFAKLTPTQKAQVISALKAKGHIVGFLGDGINDAPALRESDCGVSVDTGTDIAKESADIILLEKDLMVLVHGVIRGRITYGNTIKYIKMAVSSNFGNVFSMLIASSWLPFLPMLPIQILVQNLLYDISQIAIPWDNMDADFIHTPQAWSAKGILKFMVIIGPVSSIFDVTTFTYFWCYFKTTTPEKQALLQTGWFVVGLLTQTLIVHMIRTPLVPFIQSRASKQMCFSTCVIMLIGLIIPMTPLKKPLSMVTLPAMYYPYLLAALISYCVLTQIIKVIYVRIFKTWL</sequence>
<comment type="subcellular location">
    <subcellularLocation>
        <location evidence="2">Cell inner membrane</location>
        <topology evidence="2">Multi-pass membrane protein</topology>
    </subcellularLocation>
</comment>
<dbReference type="SFLD" id="SFLDS00003">
    <property type="entry name" value="Haloacid_Dehalogenase"/>
    <property type="match status" value="1"/>
</dbReference>
<keyword evidence="23" id="KW-1185">Reference proteome</keyword>
<keyword evidence="10" id="KW-0547">Nucleotide-binding</keyword>
<dbReference type="Pfam" id="PF00690">
    <property type="entry name" value="Cation_ATPase_N"/>
    <property type="match status" value="1"/>
</dbReference>
<feature type="transmembrane region" description="Helical" evidence="18">
    <location>
        <begin position="784"/>
        <end position="804"/>
    </location>
</feature>
<evidence type="ECO:0000256" key="9">
    <source>
        <dbReference type="ARBA" id="ARBA00022692"/>
    </source>
</evidence>
<evidence type="ECO:0000256" key="15">
    <source>
        <dbReference type="ARBA" id="ARBA00023136"/>
    </source>
</evidence>
<evidence type="ECO:0000256" key="10">
    <source>
        <dbReference type="ARBA" id="ARBA00022741"/>
    </source>
</evidence>
<evidence type="ECO:0000256" key="7">
    <source>
        <dbReference type="ARBA" id="ARBA00022519"/>
    </source>
</evidence>
<comment type="caution">
    <text evidence="22">The sequence shown here is derived from an EMBL/GenBank/DDBJ whole genome shotgun (WGS) entry which is preliminary data.</text>
</comment>
<accession>A0ABR2W260</accession>
<evidence type="ECO:0000313" key="23">
    <source>
        <dbReference type="Proteomes" id="UP001479436"/>
    </source>
</evidence>
<dbReference type="PANTHER" id="PTHR42861">
    <property type="entry name" value="CALCIUM-TRANSPORTING ATPASE"/>
    <property type="match status" value="1"/>
</dbReference>
<dbReference type="SUPFAM" id="SSF81653">
    <property type="entry name" value="Calcium ATPase, transduction domain A"/>
    <property type="match status" value="1"/>
</dbReference>
<dbReference type="SFLD" id="SFLDG00002">
    <property type="entry name" value="C1.7:_P-type_atpase_like"/>
    <property type="match status" value="1"/>
</dbReference>
<name>A0ABR2W260_9FUNG</name>
<dbReference type="NCBIfam" id="TIGR01494">
    <property type="entry name" value="ATPase_P-type"/>
    <property type="match status" value="2"/>
</dbReference>
<proteinExistence type="inferred from homology"/>
<feature type="transmembrane region" description="Helical" evidence="18">
    <location>
        <begin position="884"/>
        <end position="907"/>
    </location>
</feature>
<keyword evidence="15 18" id="KW-0472">Membrane</keyword>
<dbReference type="SUPFAM" id="SSF81665">
    <property type="entry name" value="Calcium ATPase, transmembrane domain M"/>
    <property type="match status" value="1"/>
</dbReference>
<dbReference type="InterPro" id="IPR044492">
    <property type="entry name" value="P_typ_ATPase_HD_dom"/>
</dbReference>
<dbReference type="InterPro" id="IPR006415">
    <property type="entry name" value="P-type_ATPase_IIIB"/>
</dbReference>
<dbReference type="PRINTS" id="PR01836">
    <property type="entry name" value="MGATPASE"/>
</dbReference>
<evidence type="ECO:0000259" key="20">
    <source>
        <dbReference type="Pfam" id="PF00689"/>
    </source>
</evidence>
<evidence type="ECO:0000256" key="2">
    <source>
        <dbReference type="ARBA" id="ARBA00004429"/>
    </source>
</evidence>
<evidence type="ECO:0000256" key="11">
    <source>
        <dbReference type="ARBA" id="ARBA00022840"/>
    </source>
</evidence>
<reference evidence="22 23" key="1">
    <citation type="submission" date="2023-04" db="EMBL/GenBank/DDBJ databases">
        <title>Genome of Basidiobolus ranarum AG-B5.</title>
        <authorList>
            <person name="Stajich J.E."/>
            <person name="Carter-House D."/>
            <person name="Gryganskyi A."/>
        </authorList>
    </citation>
    <scope>NUCLEOTIDE SEQUENCE [LARGE SCALE GENOMIC DNA]</scope>
    <source>
        <strain evidence="22 23">AG-B5</strain>
    </source>
</reference>
<evidence type="ECO:0000256" key="14">
    <source>
        <dbReference type="ARBA" id="ARBA00022989"/>
    </source>
</evidence>
<gene>
    <name evidence="22" type="ORF">K7432_006077</name>
</gene>
<keyword evidence="9 18" id="KW-0812">Transmembrane</keyword>
<feature type="transmembrane region" description="Helical" evidence="18">
    <location>
        <begin position="314"/>
        <end position="333"/>
    </location>
</feature>
<dbReference type="Gene3D" id="1.20.1110.10">
    <property type="entry name" value="Calcium-transporting ATPase, transmembrane domain"/>
    <property type="match status" value="1"/>
</dbReference>
<dbReference type="CDD" id="cd02077">
    <property type="entry name" value="P-type_ATPase_Mg"/>
    <property type="match status" value="1"/>
</dbReference>
<dbReference type="Gene3D" id="3.40.50.1000">
    <property type="entry name" value="HAD superfamily/HAD-like"/>
    <property type="match status" value="1"/>
</dbReference>
<keyword evidence="6" id="KW-1003">Cell membrane</keyword>
<dbReference type="SFLD" id="SFLDF00027">
    <property type="entry name" value="p-type_atpase"/>
    <property type="match status" value="1"/>
</dbReference>
<dbReference type="Gene3D" id="2.70.150.10">
    <property type="entry name" value="Calcium-transporting ATPase, cytoplasmic transduction domain A"/>
    <property type="match status" value="1"/>
</dbReference>
<evidence type="ECO:0000256" key="5">
    <source>
        <dbReference type="ARBA" id="ARBA00013555"/>
    </source>
</evidence>
<dbReference type="InterPro" id="IPR008250">
    <property type="entry name" value="ATPase_P-typ_transduc_dom_A_sf"/>
</dbReference>
<protein>
    <recommendedName>
        <fullName evidence="5">Magnesium-transporting ATPase, P-type 1</fullName>
        <ecNumber evidence="4">7.2.2.14</ecNumber>
    </recommendedName>
    <alternativeName>
        <fullName evidence="16">Mg(2+) transport ATPase, P-type 1</fullName>
    </alternativeName>
</protein>
<dbReference type="PROSITE" id="PS00154">
    <property type="entry name" value="ATPASE_E1_E2"/>
    <property type="match status" value="1"/>
</dbReference>
<dbReference type="SUPFAM" id="SSF56784">
    <property type="entry name" value="HAD-like"/>
    <property type="match status" value="1"/>
</dbReference>
<evidence type="ECO:0000259" key="19">
    <source>
        <dbReference type="Pfam" id="PF00122"/>
    </source>
</evidence>
<evidence type="ECO:0000256" key="8">
    <source>
        <dbReference type="ARBA" id="ARBA00022553"/>
    </source>
</evidence>
<evidence type="ECO:0000313" key="22">
    <source>
        <dbReference type="EMBL" id="KAK9717570.1"/>
    </source>
</evidence>
<feature type="domain" description="P-type ATPase A" evidence="19">
    <location>
        <begin position="145"/>
        <end position="272"/>
    </location>
</feature>
<feature type="transmembrane region" description="Helical" evidence="18">
    <location>
        <begin position="288"/>
        <end position="308"/>
    </location>
</feature>
<evidence type="ECO:0000259" key="21">
    <source>
        <dbReference type="Pfam" id="PF00690"/>
    </source>
</evidence>
<dbReference type="NCBIfam" id="NF011702">
    <property type="entry name" value="PRK15122.1"/>
    <property type="match status" value="1"/>
</dbReference>
<keyword evidence="7" id="KW-0997">Cell inner membrane</keyword>
<evidence type="ECO:0000256" key="4">
    <source>
        <dbReference type="ARBA" id="ARBA00012786"/>
    </source>
</evidence>
<keyword evidence="14 18" id="KW-1133">Transmembrane helix</keyword>
<evidence type="ECO:0000256" key="3">
    <source>
        <dbReference type="ARBA" id="ARBA00008746"/>
    </source>
</evidence>
<evidence type="ECO:0000256" key="13">
    <source>
        <dbReference type="ARBA" id="ARBA00022967"/>
    </source>
</evidence>
<dbReference type="InterPro" id="IPR059000">
    <property type="entry name" value="ATPase_P-type_domA"/>
</dbReference>
<feature type="domain" description="Cation-transporting P-type ATPase C-terminal" evidence="20">
    <location>
        <begin position="738"/>
        <end position="906"/>
    </location>
</feature>
<keyword evidence="13" id="KW-1278">Translocase</keyword>
<keyword evidence="11" id="KW-0067">ATP-binding</keyword>
<dbReference type="Proteomes" id="UP001479436">
    <property type="component" value="Unassembled WGS sequence"/>
</dbReference>
<evidence type="ECO:0000256" key="1">
    <source>
        <dbReference type="ARBA" id="ARBA00003954"/>
    </source>
</evidence>
<comment type="similarity">
    <text evidence="3">Belongs to the cation transport ATPase (P-type) (TC 3.A.3) family. Type IIIB subfamily.</text>
</comment>